<dbReference type="PaxDb" id="469381-Dpep_1522"/>
<feature type="binding site" evidence="9">
    <location>
        <begin position="135"/>
        <end position="137"/>
    </location>
    <ligand>
        <name>2-[(2R,5Z)-2-carboxy-4-methylthiazol-5(2H)-ylidene]ethyl phosphate</name>
        <dbReference type="ChEBI" id="CHEBI:62899"/>
    </ligand>
</feature>
<feature type="binding site" evidence="9">
    <location>
        <begin position="38"/>
        <end position="42"/>
    </location>
    <ligand>
        <name>4-amino-2-methyl-5-(diphosphooxymethyl)pyrimidine</name>
        <dbReference type="ChEBI" id="CHEBI:57841"/>
    </ligand>
</feature>
<dbReference type="Proteomes" id="UP000006427">
    <property type="component" value="Unassembled WGS sequence"/>
</dbReference>
<feature type="binding site" evidence="9">
    <location>
        <position position="165"/>
    </location>
    <ligand>
        <name>2-[(2R,5Z)-2-carboxy-4-methylthiazol-5(2H)-ylidene]ethyl phosphate</name>
        <dbReference type="ChEBI" id="CHEBI:62899"/>
    </ligand>
</feature>
<feature type="domain" description="Thiamine phosphate synthase/TenI" evidence="12">
    <location>
        <begin position="8"/>
        <end position="188"/>
    </location>
</feature>
<dbReference type="InterPro" id="IPR013785">
    <property type="entry name" value="Aldolase_TIM"/>
</dbReference>
<dbReference type="GO" id="GO:0004789">
    <property type="term" value="F:thiamine-phosphate diphosphorylase activity"/>
    <property type="evidence" value="ECO:0007669"/>
    <property type="project" value="UniProtKB-UniRule"/>
</dbReference>
<evidence type="ECO:0000256" key="3">
    <source>
        <dbReference type="ARBA" id="ARBA00022723"/>
    </source>
</evidence>
<feature type="binding site" evidence="9">
    <location>
        <position position="138"/>
    </location>
    <ligand>
        <name>4-amino-2-methyl-5-(diphosphooxymethyl)pyrimidine</name>
        <dbReference type="ChEBI" id="CHEBI:57841"/>
    </ligand>
</feature>
<keyword evidence="3 9" id="KW-0479">Metal-binding</keyword>
<evidence type="ECO:0000256" key="4">
    <source>
        <dbReference type="ARBA" id="ARBA00022842"/>
    </source>
</evidence>
<evidence type="ECO:0000313" key="13">
    <source>
        <dbReference type="EMBL" id="EFC91548.1"/>
    </source>
</evidence>
<comment type="catalytic activity">
    <reaction evidence="7 9 10">
        <text>2-(2-carboxy-4-methylthiazol-5-yl)ethyl phosphate + 4-amino-2-methyl-5-(diphosphooxymethyl)pyrimidine + 2 H(+) = thiamine phosphate + CO2 + diphosphate</text>
        <dbReference type="Rhea" id="RHEA:47848"/>
        <dbReference type="ChEBI" id="CHEBI:15378"/>
        <dbReference type="ChEBI" id="CHEBI:16526"/>
        <dbReference type="ChEBI" id="CHEBI:33019"/>
        <dbReference type="ChEBI" id="CHEBI:37575"/>
        <dbReference type="ChEBI" id="CHEBI:57841"/>
        <dbReference type="ChEBI" id="CHEBI:62890"/>
        <dbReference type="EC" id="2.5.1.3"/>
    </reaction>
</comment>
<comment type="catalytic activity">
    <reaction evidence="8 9 10">
        <text>2-[(2R,5Z)-2-carboxy-4-methylthiazol-5(2H)-ylidene]ethyl phosphate + 4-amino-2-methyl-5-(diphosphooxymethyl)pyrimidine + 2 H(+) = thiamine phosphate + CO2 + diphosphate</text>
        <dbReference type="Rhea" id="RHEA:47844"/>
        <dbReference type="ChEBI" id="CHEBI:15378"/>
        <dbReference type="ChEBI" id="CHEBI:16526"/>
        <dbReference type="ChEBI" id="CHEBI:33019"/>
        <dbReference type="ChEBI" id="CHEBI:37575"/>
        <dbReference type="ChEBI" id="CHEBI:57841"/>
        <dbReference type="ChEBI" id="CHEBI:62899"/>
        <dbReference type="EC" id="2.5.1.3"/>
    </reaction>
</comment>
<feature type="binding site" evidence="9">
    <location>
        <position position="71"/>
    </location>
    <ligand>
        <name>Mg(2+)</name>
        <dbReference type="ChEBI" id="CHEBI:18420"/>
    </ligand>
</feature>
<evidence type="ECO:0000256" key="8">
    <source>
        <dbReference type="ARBA" id="ARBA00047883"/>
    </source>
</evidence>
<dbReference type="GO" id="GO:0009228">
    <property type="term" value="P:thiamine biosynthetic process"/>
    <property type="evidence" value="ECO:0007669"/>
    <property type="project" value="UniProtKB-KW"/>
</dbReference>
<evidence type="ECO:0000256" key="10">
    <source>
        <dbReference type="RuleBase" id="RU003826"/>
    </source>
</evidence>
<dbReference type="NCBIfam" id="TIGR00693">
    <property type="entry name" value="thiE"/>
    <property type="match status" value="1"/>
</dbReference>
<evidence type="ECO:0000256" key="11">
    <source>
        <dbReference type="RuleBase" id="RU004253"/>
    </source>
</evidence>
<keyword evidence="2 9" id="KW-0808">Transferase</keyword>
<dbReference type="RefSeq" id="WP_005661018.1">
    <property type="nucleotide sequence ID" value="NZ_ABTR02000001.1"/>
</dbReference>
<feature type="binding site" evidence="9">
    <location>
        <position position="90"/>
    </location>
    <ligand>
        <name>Mg(2+)</name>
        <dbReference type="ChEBI" id="CHEBI:18420"/>
    </ligand>
</feature>
<dbReference type="SUPFAM" id="SSF51391">
    <property type="entry name" value="Thiamin phosphate synthase"/>
    <property type="match status" value="1"/>
</dbReference>
<proteinExistence type="inferred from homology"/>
<dbReference type="eggNOG" id="COG0352">
    <property type="taxonomic scope" value="Bacteria"/>
</dbReference>
<dbReference type="FunFam" id="3.20.20.70:FF:000096">
    <property type="entry name" value="Thiamine-phosphate synthase"/>
    <property type="match status" value="1"/>
</dbReference>
<dbReference type="UniPathway" id="UPA00060">
    <property type="reaction ID" value="UER00141"/>
</dbReference>
<accession>D2Z7V1</accession>
<evidence type="ECO:0000256" key="1">
    <source>
        <dbReference type="ARBA" id="ARBA00005165"/>
    </source>
</evidence>
<dbReference type="GO" id="GO:0000287">
    <property type="term" value="F:magnesium ion binding"/>
    <property type="evidence" value="ECO:0007669"/>
    <property type="project" value="UniProtKB-UniRule"/>
</dbReference>
<dbReference type="EC" id="2.5.1.3" evidence="9"/>
<comment type="catalytic activity">
    <reaction evidence="6 9 10">
        <text>4-methyl-5-(2-phosphooxyethyl)-thiazole + 4-amino-2-methyl-5-(diphosphooxymethyl)pyrimidine + H(+) = thiamine phosphate + diphosphate</text>
        <dbReference type="Rhea" id="RHEA:22328"/>
        <dbReference type="ChEBI" id="CHEBI:15378"/>
        <dbReference type="ChEBI" id="CHEBI:33019"/>
        <dbReference type="ChEBI" id="CHEBI:37575"/>
        <dbReference type="ChEBI" id="CHEBI:57841"/>
        <dbReference type="ChEBI" id="CHEBI:58296"/>
        <dbReference type="EC" id="2.5.1.3"/>
    </reaction>
</comment>
<gene>
    <name evidence="9" type="primary">thiE</name>
    <name evidence="13" type="ORF">Dpep_1522</name>
</gene>
<dbReference type="Gene3D" id="3.20.20.70">
    <property type="entry name" value="Aldolase class I"/>
    <property type="match status" value="1"/>
</dbReference>
<dbReference type="Pfam" id="PF02581">
    <property type="entry name" value="TMP-TENI"/>
    <property type="match status" value="1"/>
</dbReference>
<feature type="binding site" evidence="9">
    <location>
        <position position="109"/>
    </location>
    <ligand>
        <name>4-amino-2-methyl-5-(diphosphooxymethyl)pyrimidine</name>
        <dbReference type="ChEBI" id="CHEBI:57841"/>
    </ligand>
</feature>
<dbReference type="GO" id="GO:0005737">
    <property type="term" value="C:cytoplasm"/>
    <property type="evidence" value="ECO:0007669"/>
    <property type="project" value="TreeGrafter"/>
</dbReference>
<dbReference type="STRING" id="469381.Dpep_1522"/>
<comment type="caution">
    <text evidence="13">The sequence shown here is derived from an EMBL/GenBank/DDBJ whole genome shotgun (WGS) entry which is preliminary data.</text>
</comment>
<evidence type="ECO:0000313" key="14">
    <source>
        <dbReference type="Proteomes" id="UP000006427"/>
    </source>
</evidence>
<comment type="function">
    <text evidence="9">Condenses 4-methyl-5-(beta-hydroxyethyl)thiazole monophosphate (THZ-P) and 2-methyl-4-amino-5-hydroxymethyl pyrimidine pyrophosphate (HMP-PP) to form thiamine monophosphate (TMP).</text>
</comment>
<organism evidence="13 14">
    <name type="scientific">Dethiosulfovibrio peptidovorans DSM 11002</name>
    <dbReference type="NCBI Taxonomy" id="469381"/>
    <lineage>
        <taxon>Bacteria</taxon>
        <taxon>Thermotogati</taxon>
        <taxon>Synergistota</taxon>
        <taxon>Synergistia</taxon>
        <taxon>Synergistales</taxon>
        <taxon>Dethiosulfovibrionaceae</taxon>
        <taxon>Dethiosulfovibrio</taxon>
    </lineage>
</organism>
<comment type="similarity">
    <text evidence="9 10">Belongs to the thiamine-phosphate synthase family.</text>
</comment>
<keyword evidence="4 9" id="KW-0460">Magnesium</keyword>
<dbReference type="AlphaFoldDB" id="D2Z7V1"/>
<dbReference type="InterPro" id="IPR036206">
    <property type="entry name" value="ThiamineP_synth_sf"/>
</dbReference>
<comment type="cofactor">
    <cofactor evidence="9">
        <name>Mg(2+)</name>
        <dbReference type="ChEBI" id="CHEBI:18420"/>
    </cofactor>
    <text evidence="9">Binds 1 Mg(2+) ion per subunit.</text>
</comment>
<dbReference type="InterPro" id="IPR022998">
    <property type="entry name" value="ThiamineP_synth_TenI"/>
</dbReference>
<name>D2Z7V1_9BACT</name>
<evidence type="ECO:0000256" key="9">
    <source>
        <dbReference type="HAMAP-Rule" id="MF_00097"/>
    </source>
</evidence>
<protein>
    <recommendedName>
        <fullName evidence="9">Thiamine-phosphate synthase</fullName>
        <shortName evidence="9">TP synthase</shortName>
        <shortName evidence="9">TPS</shortName>
        <ecNumber evidence="9">2.5.1.3</ecNumber>
    </recommendedName>
    <alternativeName>
        <fullName evidence="9">Thiamine-phosphate pyrophosphorylase</fullName>
        <shortName evidence="9">TMP pyrophosphorylase</shortName>
        <shortName evidence="9">TMP-PPase</shortName>
    </alternativeName>
</protein>
<dbReference type="EMBL" id="ABTR02000001">
    <property type="protein sequence ID" value="EFC91548.1"/>
    <property type="molecule type" value="Genomic_DNA"/>
</dbReference>
<feature type="binding site" evidence="9">
    <location>
        <position position="70"/>
    </location>
    <ligand>
        <name>4-amino-2-methyl-5-(diphosphooxymethyl)pyrimidine</name>
        <dbReference type="ChEBI" id="CHEBI:57841"/>
    </ligand>
</feature>
<dbReference type="GO" id="GO:0009229">
    <property type="term" value="P:thiamine diphosphate biosynthetic process"/>
    <property type="evidence" value="ECO:0007669"/>
    <property type="project" value="UniProtKB-UniRule"/>
</dbReference>
<reference evidence="13 14" key="1">
    <citation type="journal article" date="2010" name="Stand. Genomic Sci.">
        <title>Permanent draft genome sequence of Dethiosulfovibrio peptidovorans type strain (SEBR 4207).</title>
        <authorList>
            <person name="Labutti K."/>
            <person name="Mayilraj S."/>
            <person name="Clum A."/>
            <person name="Lucas S."/>
            <person name="Glavina Del Rio T."/>
            <person name="Nolan M."/>
            <person name="Tice H."/>
            <person name="Cheng J.F."/>
            <person name="Pitluck S."/>
            <person name="Liolios K."/>
            <person name="Ivanova N."/>
            <person name="Mavromatis K."/>
            <person name="Mikhailova N."/>
            <person name="Pati A."/>
            <person name="Goodwin L."/>
            <person name="Chen A."/>
            <person name="Palaniappan K."/>
            <person name="Land M."/>
            <person name="Hauser L."/>
            <person name="Chang Y.J."/>
            <person name="Jeffries C.D."/>
            <person name="Rohde M."/>
            <person name="Spring S."/>
            <person name="Goker M."/>
            <person name="Woyke T."/>
            <person name="Bristow J."/>
            <person name="Eisen J.A."/>
            <person name="Markowitz V."/>
            <person name="Hugenholtz P."/>
            <person name="Kyrpides N.C."/>
            <person name="Klenk H.P."/>
            <person name="Lapidus A."/>
        </authorList>
    </citation>
    <scope>NUCLEOTIDE SEQUENCE [LARGE SCALE GENOMIC DNA]</scope>
    <source>
        <strain evidence="13 14">DSM 11002</strain>
    </source>
</reference>
<feature type="binding site" evidence="9">
    <location>
        <begin position="185"/>
        <end position="186"/>
    </location>
    <ligand>
        <name>2-[(2R,5Z)-2-carboxy-4-methylthiazol-5(2H)-ylidene]ethyl phosphate</name>
        <dbReference type="ChEBI" id="CHEBI:62899"/>
    </ligand>
</feature>
<keyword evidence="14" id="KW-1185">Reference proteome</keyword>
<evidence type="ECO:0000259" key="12">
    <source>
        <dbReference type="Pfam" id="PF02581"/>
    </source>
</evidence>
<evidence type="ECO:0000256" key="7">
    <source>
        <dbReference type="ARBA" id="ARBA00047851"/>
    </source>
</evidence>
<dbReference type="InterPro" id="IPR034291">
    <property type="entry name" value="TMP_synthase"/>
</dbReference>
<evidence type="ECO:0000256" key="6">
    <source>
        <dbReference type="ARBA" id="ARBA00047334"/>
    </source>
</evidence>
<dbReference type="PANTHER" id="PTHR20857:SF15">
    <property type="entry name" value="THIAMINE-PHOSPHATE SYNTHASE"/>
    <property type="match status" value="1"/>
</dbReference>
<dbReference type="OrthoDB" id="9812206at2"/>
<dbReference type="HAMAP" id="MF_00097">
    <property type="entry name" value="TMP_synthase"/>
    <property type="match status" value="1"/>
</dbReference>
<evidence type="ECO:0000256" key="2">
    <source>
        <dbReference type="ARBA" id="ARBA00022679"/>
    </source>
</evidence>
<dbReference type="PANTHER" id="PTHR20857">
    <property type="entry name" value="THIAMINE-PHOSPHATE PYROPHOSPHORYLASE"/>
    <property type="match status" value="1"/>
</dbReference>
<evidence type="ECO:0000256" key="5">
    <source>
        <dbReference type="ARBA" id="ARBA00022977"/>
    </source>
</evidence>
<keyword evidence="5 9" id="KW-0784">Thiamine biosynthesis</keyword>
<dbReference type="CDD" id="cd00564">
    <property type="entry name" value="TMP_TenI"/>
    <property type="match status" value="1"/>
</dbReference>
<sequence length="208" mass="21563">MDPKILTLYVIPDRRQGAPRSILEQTAAALEGGATAIQLRDKELSARELTDLASRMTEMCRKKGAKLFVNDRLDVALAAGADGCHLGQSDLPLAAARKLAPRPFLLGRSARTVEQARVALEEGADYLGVGAVYPTGTKDDASVIGVEGLKAVVEFTSLPVVAIGGIGSSSVREVMATGASGVAVVSAVVGTPDPTASAVELLKLMIKP</sequence>
<comment type="pathway">
    <text evidence="1 9 11">Cofactor biosynthesis; thiamine diphosphate biosynthesis; thiamine phosphate from 4-amino-2-methyl-5-diphosphomethylpyrimidine and 4-methyl-5-(2-phosphoethyl)-thiazole: step 1/1.</text>
</comment>